<organism evidence="1">
    <name type="scientific">Streptomyces sp. R21</name>
    <dbReference type="NCBI Taxonomy" id="3238627"/>
    <lineage>
        <taxon>Bacteria</taxon>
        <taxon>Bacillati</taxon>
        <taxon>Actinomycetota</taxon>
        <taxon>Actinomycetes</taxon>
        <taxon>Kitasatosporales</taxon>
        <taxon>Streptomycetaceae</taxon>
        <taxon>Streptomyces</taxon>
    </lineage>
</organism>
<proteinExistence type="predicted"/>
<sequence length="63" mass="6754">MTYLAVVPLDTERAKTLDVTGAKAVLQRLRPAEAPVRRPASRPLMSMVIDHSTMASCTVGSVS</sequence>
<gene>
    <name evidence="1" type="ORF">AB5J56_06120</name>
</gene>
<dbReference type="EMBL" id="CP163435">
    <property type="protein sequence ID" value="XDQ24297.1"/>
    <property type="molecule type" value="Genomic_DNA"/>
</dbReference>
<dbReference type="RefSeq" id="WP_369230812.1">
    <property type="nucleotide sequence ID" value="NZ_CP163435.1"/>
</dbReference>
<protein>
    <submittedName>
        <fullName evidence="1">Uncharacterized protein</fullName>
    </submittedName>
</protein>
<accession>A0AB39P1B9</accession>
<name>A0AB39P1B9_9ACTN</name>
<evidence type="ECO:0000313" key="1">
    <source>
        <dbReference type="EMBL" id="XDQ24297.1"/>
    </source>
</evidence>
<reference evidence="1" key="1">
    <citation type="submission" date="2024-07" db="EMBL/GenBank/DDBJ databases">
        <authorList>
            <person name="Yu S.T."/>
        </authorList>
    </citation>
    <scope>NUCLEOTIDE SEQUENCE</scope>
    <source>
        <strain evidence="1">R21</strain>
    </source>
</reference>
<dbReference type="AlphaFoldDB" id="A0AB39P1B9"/>